<dbReference type="PATRIC" id="fig|1698257.3.peg.306"/>
<reference evidence="2 3" key="1">
    <citation type="journal article" date="2016" name="Sci. Rep.">
        <title>Metabolic traits of an uncultured archaeal lineage -MSBL1- from brine pools of the Red Sea.</title>
        <authorList>
            <person name="Mwirichia R."/>
            <person name="Alam I."/>
            <person name="Rashid M."/>
            <person name="Vinu M."/>
            <person name="Ba-Alawi W."/>
            <person name="Anthony Kamau A."/>
            <person name="Kamanda Ngugi D."/>
            <person name="Goker M."/>
            <person name="Klenk H.P."/>
            <person name="Bajic V."/>
            <person name="Stingl U."/>
        </authorList>
    </citation>
    <scope>NUCLEOTIDE SEQUENCE [LARGE SCALE GENOMIC DNA]</scope>
    <source>
        <strain evidence="2">SCGC-AAA833F18</strain>
    </source>
</reference>
<dbReference type="Proteomes" id="UP000070399">
    <property type="component" value="Unassembled WGS sequence"/>
</dbReference>
<dbReference type="InterPro" id="IPR006674">
    <property type="entry name" value="HD_domain"/>
</dbReference>
<dbReference type="Pfam" id="PF01966">
    <property type="entry name" value="HD"/>
    <property type="match status" value="1"/>
</dbReference>
<dbReference type="PANTHER" id="PTHR11373:SF4">
    <property type="entry name" value="DEOXYNUCLEOSIDE TRIPHOSPHATE TRIPHOSPHOHYDROLASE SAMHD1"/>
    <property type="match status" value="1"/>
</dbReference>
<evidence type="ECO:0000313" key="2">
    <source>
        <dbReference type="EMBL" id="KXB09248.1"/>
    </source>
</evidence>
<keyword evidence="3" id="KW-1185">Reference proteome</keyword>
<dbReference type="SMART" id="SM00471">
    <property type="entry name" value="HDc"/>
    <property type="match status" value="1"/>
</dbReference>
<dbReference type="EMBL" id="LHYO01000010">
    <property type="protein sequence ID" value="KXB09248.1"/>
    <property type="molecule type" value="Genomic_DNA"/>
</dbReference>
<dbReference type="PANTHER" id="PTHR11373">
    <property type="entry name" value="DEOXYNUCLEOSIDE TRIPHOSPHATE TRIPHOSPHOHYDROLASE"/>
    <property type="match status" value="1"/>
</dbReference>
<dbReference type="GO" id="GO:0006203">
    <property type="term" value="P:dGTP catabolic process"/>
    <property type="evidence" value="ECO:0007669"/>
    <property type="project" value="TreeGrafter"/>
</dbReference>
<proteinExistence type="predicted"/>
<evidence type="ECO:0000313" key="3">
    <source>
        <dbReference type="Proteomes" id="UP000070399"/>
    </source>
</evidence>
<dbReference type="CDD" id="cd00077">
    <property type="entry name" value="HDc"/>
    <property type="match status" value="1"/>
</dbReference>
<dbReference type="Gene3D" id="1.10.3210.10">
    <property type="entry name" value="Hypothetical protein af1432"/>
    <property type="match status" value="1"/>
</dbReference>
<dbReference type="Pfam" id="PF19276">
    <property type="entry name" value="HD_assoc_2"/>
    <property type="match status" value="1"/>
</dbReference>
<sequence>MRLSGLVLDLVDTPEVQRLRRIKQLGLANLVFPGANHTRFEHVLGTAHLAERLGGELGLSQEELDLLVAAAVLHDVGHAPYSHTLEYLMTDYLDQGHMELTGDVLRGEASTCTPEEIKVLEDLGAPRIVDVLSDHEIDPDEVARLLLGEHEKPYLRQIIHSDIDIDQMDYLLRDSHFTGVALGRIDIDRLMRTLKISEDQLVIESKGVEAVEGLLTARALMYSSVYFHHTTRIAELMLANAVDHALGEGTSITKQNFYRMSDEELSERLYEMPGYPREIITRIRYRQLFKTAYLEERRKLEAKEKEDILKAYGEWHLVREKQEEIAEKSGVPKGKIILDVPIVDILISEPRIEKVEVPVKTEEGLSKLSDIFTLASALRERQAPRHLIRVVTPAEHVNAVKEVLPEALE</sequence>
<dbReference type="InterPro" id="IPR045509">
    <property type="entry name" value="HD_assoc_2"/>
</dbReference>
<gene>
    <name evidence="2" type="ORF">AKJ35_01150</name>
</gene>
<feature type="domain" description="HD/PDEase" evidence="1">
    <location>
        <begin position="35"/>
        <end position="180"/>
    </location>
</feature>
<organism evidence="2 3">
    <name type="scientific">candidate division MSBL1 archaeon SCGC-AAA833F18</name>
    <dbReference type="NCBI Taxonomy" id="1698257"/>
    <lineage>
        <taxon>Archaea</taxon>
        <taxon>Methanobacteriati</taxon>
        <taxon>Methanobacteriota</taxon>
        <taxon>candidate division MSBL1</taxon>
    </lineage>
</organism>
<dbReference type="GO" id="GO:0008832">
    <property type="term" value="F:dGTPase activity"/>
    <property type="evidence" value="ECO:0007669"/>
    <property type="project" value="TreeGrafter"/>
</dbReference>
<name>A0A133VS48_9EURY</name>
<dbReference type="AlphaFoldDB" id="A0A133VS48"/>
<protein>
    <recommendedName>
        <fullName evidence="1">HD/PDEase domain-containing protein</fullName>
    </recommendedName>
</protein>
<accession>A0A133VS48</accession>
<evidence type="ECO:0000259" key="1">
    <source>
        <dbReference type="SMART" id="SM00471"/>
    </source>
</evidence>
<dbReference type="InterPro" id="IPR003607">
    <property type="entry name" value="HD/PDEase_dom"/>
</dbReference>
<comment type="caution">
    <text evidence="2">The sequence shown here is derived from an EMBL/GenBank/DDBJ whole genome shotgun (WGS) entry which is preliminary data.</text>
</comment>
<dbReference type="SUPFAM" id="SSF109604">
    <property type="entry name" value="HD-domain/PDEase-like"/>
    <property type="match status" value="1"/>
</dbReference>
<dbReference type="InterPro" id="IPR050135">
    <property type="entry name" value="dGTPase-like"/>
</dbReference>